<sequence>MVAMTIKPSSSRNKIKINIVTPAPVGSLHGNRITAQRWDRFLKKLGYSSRITESWAQGDTDLLIALHAYRSHDSILRFKQKYPHKPVILMMTGTDLYRDIKQHPEVLISMQLADKIVLLQSAAMEIIPKALQKKVHVIYQSVKAISRKPLLKRCFLVSVIGHLRPEKDPFCTARCLAELPSESVIRVQHLGKAMSPDMRQMAIRYQAKLPRYEWLDEVSHAQALQRLARSHLMVITSLMEGGAHVVSEAIAIGVPVVASDIPGNRGLLGESYSAYFPVGDEKALAALLHRAETEPRFYRSLEKQIHARQSLIKPAFEMRSIQSLVNSVLLSTGITHQKV</sequence>
<evidence type="ECO:0000313" key="4">
    <source>
        <dbReference type="Proteomes" id="UP000229366"/>
    </source>
</evidence>
<keyword evidence="4" id="KW-1185">Reference proteome</keyword>
<evidence type="ECO:0000259" key="2">
    <source>
        <dbReference type="Pfam" id="PF00534"/>
    </source>
</evidence>
<evidence type="ECO:0000313" key="3">
    <source>
        <dbReference type="EMBL" id="PJI83341.1"/>
    </source>
</evidence>
<dbReference type="GO" id="GO:0016757">
    <property type="term" value="F:glycosyltransferase activity"/>
    <property type="evidence" value="ECO:0007669"/>
    <property type="project" value="InterPro"/>
</dbReference>
<name>A0A2M8VZQ5_9BURK</name>
<reference evidence="3 4" key="1">
    <citation type="submission" date="2017-11" db="EMBL/GenBank/DDBJ databases">
        <title>Genomic Encyclopedia of Type Strains, Phase III (KMG-III): the genomes of soil and plant-associated and newly described type strains.</title>
        <authorList>
            <person name="Whitman W."/>
        </authorList>
    </citation>
    <scope>NUCLEOTIDE SEQUENCE [LARGE SCALE GENOMIC DNA]</scope>
    <source>
        <strain evidence="3 4">UB-Domo-W1</strain>
    </source>
</reference>
<dbReference type="NCBIfam" id="TIGR04348">
    <property type="entry name" value="selenoneine biosynthesis selenosugar synthase SenB"/>
    <property type="match status" value="1"/>
</dbReference>
<dbReference type="Pfam" id="PF00534">
    <property type="entry name" value="Glycos_transf_1"/>
    <property type="match status" value="1"/>
</dbReference>
<gene>
    <name evidence="3" type="ORF">B0G85_0738</name>
</gene>
<dbReference type="PANTHER" id="PTHR46401">
    <property type="entry name" value="GLYCOSYLTRANSFERASE WBBK-RELATED"/>
    <property type="match status" value="1"/>
</dbReference>
<dbReference type="PANTHER" id="PTHR46401:SF2">
    <property type="entry name" value="GLYCOSYLTRANSFERASE WBBK-RELATED"/>
    <property type="match status" value="1"/>
</dbReference>
<dbReference type="Gene3D" id="3.40.50.2000">
    <property type="entry name" value="Glycogen Phosphorylase B"/>
    <property type="match status" value="1"/>
</dbReference>
<evidence type="ECO:0000256" key="1">
    <source>
        <dbReference type="ARBA" id="ARBA00022679"/>
    </source>
</evidence>
<keyword evidence="1 3" id="KW-0808">Transferase</keyword>
<proteinExistence type="predicted"/>
<accession>A0A2M8VZQ5</accession>
<dbReference type="AlphaFoldDB" id="A0A2M8VZQ5"/>
<dbReference type="InterPro" id="IPR001296">
    <property type="entry name" value="Glyco_trans_1"/>
</dbReference>
<organism evidence="3 4">
    <name type="scientific">Polynucleobacter brandtiae</name>
    <dbReference type="NCBI Taxonomy" id="1938816"/>
    <lineage>
        <taxon>Bacteria</taxon>
        <taxon>Pseudomonadati</taxon>
        <taxon>Pseudomonadota</taxon>
        <taxon>Betaproteobacteria</taxon>
        <taxon>Burkholderiales</taxon>
        <taxon>Burkholderiaceae</taxon>
        <taxon>Polynucleobacter</taxon>
    </lineage>
</organism>
<dbReference type="SUPFAM" id="SSF53756">
    <property type="entry name" value="UDP-Glycosyltransferase/glycogen phosphorylase"/>
    <property type="match status" value="1"/>
</dbReference>
<dbReference type="Proteomes" id="UP000229366">
    <property type="component" value="Unassembled WGS sequence"/>
</dbReference>
<feature type="domain" description="Glycosyl transferase family 1" evidence="2">
    <location>
        <begin position="156"/>
        <end position="304"/>
    </location>
</feature>
<comment type="caution">
    <text evidence="3">The sequence shown here is derived from an EMBL/GenBank/DDBJ whole genome shotgun (WGS) entry which is preliminary data.</text>
</comment>
<protein>
    <submittedName>
        <fullName evidence="3">Putative glycosyltransferase (TIGR04348 family)</fullName>
    </submittedName>
</protein>
<dbReference type="InterPro" id="IPR027627">
    <property type="entry name" value="Glycosyltransferase_put"/>
</dbReference>
<dbReference type="EMBL" id="PGTX01000001">
    <property type="protein sequence ID" value="PJI83341.1"/>
    <property type="molecule type" value="Genomic_DNA"/>
</dbReference>